<evidence type="ECO:0000313" key="2">
    <source>
        <dbReference type="EMBL" id="QSX29688.1"/>
    </source>
</evidence>
<name>A0A975AKY2_9GAMM</name>
<proteinExistence type="predicted"/>
<sequence length="216" mass="24769">MSAVRELAEKYNGLSRRERGLIALATLVLLAVVLMQPLDALWQQTQAMNLRLKSLVKENEISVQQLELYRQRLALDPNASYRQRLTQLAAEQQQLDARLDEQMVAMVPAKFMPGLLSRMLESMPGLKLQEFASIAPEPLLQVGETEKLNLYSHGMRMKLSGDFFSLLRFMQALESMPTKLYWKRLDYQVKDYPGAEVELLLYTLSINEDFISVAKD</sequence>
<dbReference type="KEGG" id="scyp:JYB88_16075"/>
<organism evidence="2 3">
    <name type="scientific">Shewanella cyperi</name>
    <dbReference type="NCBI Taxonomy" id="2814292"/>
    <lineage>
        <taxon>Bacteria</taxon>
        <taxon>Pseudomonadati</taxon>
        <taxon>Pseudomonadota</taxon>
        <taxon>Gammaproteobacteria</taxon>
        <taxon>Alteromonadales</taxon>
        <taxon>Shewanellaceae</taxon>
        <taxon>Shewanella</taxon>
    </lineage>
</organism>
<feature type="transmembrane region" description="Helical" evidence="1">
    <location>
        <begin position="21"/>
        <end position="42"/>
    </location>
</feature>
<keyword evidence="1" id="KW-0472">Membrane</keyword>
<evidence type="ECO:0000313" key="3">
    <source>
        <dbReference type="Proteomes" id="UP000663281"/>
    </source>
</evidence>
<keyword evidence="1" id="KW-1133">Transmembrane helix</keyword>
<reference evidence="2 3" key="1">
    <citation type="submission" date="2021-03" db="EMBL/GenBank/DDBJ databases">
        <title>Novel species identification of genus Shewanella.</title>
        <authorList>
            <person name="Liu G."/>
            <person name="Zhang Q."/>
        </authorList>
    </citation>
    <scope>NUCLEOTIDE SEQUENCE [LARGE SCALE GENOMIC DNA]</scope>
    <source>
        <strain evidence="2 3">FJAT-53726</strain>
    </source>
</reference>
<gene>
    <name evidence="2" type="ORF">JYB88_16075</name>
</gene>
<evidence type="ECO:0000256" key="1">
    <source>
        <dbReference type="SAM" id="Phobius"/>
    </source>
</evidence>
<keyword evidence="3" id="KW-1185">Reference proteome</keyword>
<dbReference type="AlphaFoldDB" id="A0A975AKY2"/>
<dbReference type="EMBL" id="CP071504">
    <property type="protein sequence ID" value="QSX29688.1"/>
    <property type="molecule type" value="Genomic_DNA"/>
</dbReference>
<accession>A0A975AKY2</accession>
<dbReference type="RefSeq" id="WP_207324764.1">
    <property type="nucleotide sequence ID" value="NZ_CP071504.1"/>
</dbReference>
<keyword evidence="1" id="KW-0812">Transmembrane</keyword>
<protein>
    <submittedName>
        <fullName evidence="2">MSHA biogenesis protein MshJ</fullName>
    </submittedName>
</protein>
<dbReference type="Proteomes" id="UP000663281">
    <property type="component" value="Chromosome"/>
</dbReference>